<accession>A0ABU0G5G0</accession>
<dbReference type="RefSeq" id="WP_307371374.1">
    <property type="nucleotide sequence ID" value="NZ_JAUSUW010000004.1"/>
</dbReference>
<comment type="caution">
    <text evidence="1">The sequence shown here is derived from an EMBL/GenBank/DDBJ whole genome shotgun (WGS) entry which is preliminary data.</text>
</comment>
<organism evidence="1 2">
    <name type="scientific">Peteryoungia aggregata LMG 23059</name>
    <dbReference type="NCBI Taxonomy" id="1368425"/>
    <lineage>
        <taxon>Bacteria</taxon>
        <taxon>Pseudomonadati</taxon>
        <taxon>Pseudomonadota</taxon>
        <taxon>Alphaproteobacteria</taxon>
        <taxon>Hyphomicrobiales</taxon>
        <taxon>Rhizobiaceae</taxon>
        <taxon>Peteryoungia</taxon>
    </lineage>
</organism>
<protein>
    <submittedName>
        <fullName evidence="1">Uncharacterized protein</fullName>
    </submittedName>
</protein>
<evidence type="ECO:0000313" key="2">
    <source>
        <dbReference type="Proteomes" id="UP001238496"/>
    </source>
</evidence>
<dbReference type="EMBL" id="JAUSUW010000004">
    <property type="protein sequence ID" value="MDQ0420575.1"/>
    <property type="molecule type" value="Genomic_DNA"/>
</dbReference>
<proteinExistence type="predicted"/>
<keyword evidence="2" id="KW-1185">Reference proteome</keyword>
<name>A0ABU0G5G0_9HYPH</name>
<gene>
    <name evidence="1" type="ORF">J2045_001599</name>
</gene>
<evidence type="ECO:0000313" key="1">
    <source>
        <dbReference type="EMBL" id="MDQ0420575.1"/>
    </source>
</evidence>
<reference evidence="1 2" key="1">
    <citation type="submission" date="2023-07" db="EMBL/GenBank/DDBJ databases">
        <title>Genomic Encyclopedia of Type Strains, Phase IV (KMG-IV): sequencing the most valuable type-strain genomes for metagenomic binning, comparative biology and taxonomic classification.</title>
        <authorList>
            <person name="Goeker M."/>
        </authorList>
    </citation>
    <scope>NUCLEOTIDE SEQUENCE [LARGE SCALE GENOMIC DNA]</scope>
    <source>
        <strain evidence="1 2">DSM 1111</strain>
    </source>
</reference>
<dbReference type="Proteomes" id="UP001238496">
    <property type="component" value="Unassembled WGS sequence"/>
</dbReference>
<sequence length="133" mass="14758">MTHVQNSGATGQLLIGERLSPMAYHVAVEQAEGHYRVTVEALAPRDWLIRQGFERCATLLLASGNRVELEHQERVDVSDNISVVLRAPPLDYDDHVALFAAFPEVEDGFSSRIVTGPSKILFDPVQTTRLMNS</sequence>